<feature type="domain" description="Amidohydrolase-related" evidence="3">
    <location>
        <begin position="220"/>
        <end position="369"/>
    </location>
</feature>
<dbReference type="Gene3D" id="3.20.20.140">
    <property type="entry name" value="Metal-dependent hydrolases"/>
    <property type="match status" value="1"/>
</dbReference>
<comment type="caution">
    <text evidence="4">The sequence shown here is derived from an EMBL/GenBank/DDBJ whole genome shotgun (WGS) entry which is preliminary data.</text>
</comment>
<dbReference type="SUPFAM" id="SSF55931">
    <property type="entry name" value="Glutamine synthetase/guanido kinase"/>
    <property type="match status" value="1"/>
</dbReference>
<accession>A0AAN7IMQ9</accession>
<evidence type="ECO:0000259" key="3">
    <source>
        <dbReference type="Pfam" id="PF04909"/>
    </source>
</evidence>
<dbReference type="Pfam" id="PF00120">
    <property type="entry name" value="Gln-synt_C"/>
    <property type="match status" value="1"/>
</dbReference>
<dbReference type="Pfam" id="PF04909">
    <property type="entry name" value="Amidohydro_2"/>
    <property type="match status" value="1"/>
</dbReference>
<dbReference type="GO" id="GO:0004356">
    <property type="term" value="F:glutamine synthetase activity"/>
    <property type="evidence" value="ECO:0007669"/>
    <property type="project" value="InterPro"/>
</dbReference>
<proteinExistence type="inferred from homology"/>
<reference evidence="4 5" key="1">
    <citation type="journal article" date="2023" name="G3 (Bethesda)">
        <title>A haplotype-resolved chromosome-scale genome for Quercus rubra L. provides insights into the genetics of adaptive traits for red oak species.</title>
        <authorList>
            <person name="Kapoor B."/>
            <person name="Jenkins J."/>
            <person name="Schmutz J."/>
            <person name="Zhebentyayeva T."/>
            <person name="Kuelheim C."/>
            <person name="Coggeshall M."/>
            <person name="Heim C."/>
            <person name="Lasky J.R."/>
            <person name="Leites L."/>
            <person name="Islam-Faridi N."/>
            <person name="Romero-Severson J."/>
            <person name="DeLeo V.L."/>
            <person name="Lucas S.M."/>
            <person name="Lazic D."/>
            <person name="Gailing O."/>
            <person name="Carlson J."/>
            <person name="Staton M."/>
        </authorList>
    </citation>
    <scope>NUCLEOTIDE SEQUENCE [LARGE SCALE GENOMIC DNA]</scope>
    <source>
        <strain evidence="4">Pseudo-F2</strain>
    </source>
</reference>
<evidence type="ECO:0000313" key="4">
    <source>
        <dbReference type="EMBL" id="KAK4583074.1"/>
    </source>
</evidence>
<dbReference type="InterPro" id="IPR008146">
    <property type="entry name" value="Gln_synth_cat_dom"/>
</dbReference>
<evidence type="ECO:0008006" key="6">
    <source>
        <dbReference type="Google" id="ProtNLM"/>
    </source>
</evidence>
<evidence type="ECO:0000313" key="5">
    <source>
        <dbReference type="Proteomes" id="UP001324115"/>
    </source>
</evidence>
<dbReference type="Proteomes" id="UP001324115">
    <property type="component" value="Unassembled WGS sequence"/>
</dbReference>
<comment type="similarity">
    <text evidence="1">Belongs to the glutamine synthetase family.</text>
</comment>
<gene>
    <name evidence="4" type="ORF">RGQ29_026023</name>
</gene>
<dbReference type="GO" id="GO:0016787">
    <property type="term" value="F:hydrolase activity"/>
    <property type="evidence" value="ECO:0007669"/>
    <property type="project" value="InterPro"/>
</dbReference>
<protein>
    <recommendedName>
        <fullName evidence="6">GS catalytic domain-containing protein</fullName>
    </recommendedName>
</protein>
<dbReference type="GO" id="GO:0006542">
    <property type="term" value="P:glutamine biosynthetic process"/>
    <property type="evidence" value="ECO:0007669"/>
    <property type="project" value="InterPro"/>
</dbReference>
<sequence>MDFRELREAIEEVEIRNLRHIAELYGSELSLHGVEEYRRLSGLQSISSTCFEAARISAILIDDGIEFVKKHDIEWHKRLAPVVGRILRIERLAEKILDEEFPDGGAWTLDTFTETYLEKLKSYPFSLSLISFCYLVLIGIINEACFSWFPYICVTVANQIFGLKSIAAYRSGLEINTNATRKDAEEGLSEILSAGKPTRNMNKSFIDYVFTRSLEVALCFDLPVQIHTGFGDKDLDMRLPNPLHLRTLLEDKRFSKCRIVLLHASYPFSKEASYLASVYPQVYLDFGLAVPKLSFHGMISSVKELLELAPIKKVMFSTDGYAFPETFYLAREVVFSVLRDACIDGDLSIPEAIEATKDIFAQNAIQFYKINLSLDSKHTVTPNSMKTNTSASHNDVSLVRIIWVVPGKRFNNVTKKNGVGLTFACMGATSFADAPPDETNLTGVGEIRLTPDLSTKCRIPWKTQEEMVLAGMQLKPGEAWEYCPREALRRVSKILKDEFDLEMNAGFENEFFLFKSVLREEKEEWMPIDSAPYGSTSAFDATSTLLHEVVAALNSLNITVEQVEMKLNIIYSYSWKEILCWSYLYLT</sequence>
<dbReference type="Gene3D" id="3.10.20.70">
    <property type="entry name" value="Glutamine synthetase, N-terminal domain"/>
    <property type="match status" value="1"/>
</dbReference>
<name>A0AAN7IMQ9_QUERU</name>
<keyword evidence="5" id="KW-1185">Reference proteome</keyword>
<dbReference type="InterPro" id="IPR036651">
    <property type="entry name" value="Gln_synt_N_sf"/>
</dbReference>
<dbReference type="EMBL" id="JAXUIC010000007">
    <property type="protein sequence ID" value="KAK4583074.1"/>
    <property type="molecule type" value="Genomic_DNA"/>
</dbReference>
<dbReference type="PANTHER" id="PTHR43383">
    <property type="entry name" value="NODULIN 6"/>
    <property type="match status" value="1"/>
</dbReference>
<dbReference type="InterPro" id="IPR032466">
    <property type="entry name" value="Metal_Hydrolase"/>
</dbReference>
<dbReference type="InterPro" id="IPR006680">
    <property type="entry name" value="Amidohydro-rel"/>
</dbReference>
<evidence type="ECO:0000259" key="2">
    <source>
        <dbReference type="Pfam" id="PF00120"/>
    </source>
</evidence>
<dbReference type="InterPro" id="IPR014746">
    <property type="entry name" value="Gln_synth/guanido_kin_cat_dom"/>
</dbReference>
<dbReference type="SUPFAM" id="SSF51556">
    <property type="entry name" value="Metallo-dependent hydrolases"/>
    <property type="match status" value="1"/>
</dbReference>
<evidence type="ECO:0000256" key="1">
    <source>
        <dbReference type="RuleBase" id="RU000384"/>
    </source>
</evidence>
<organism evidence="4 5">
    <name type="scientific">Quercus rubra</name>
    <name type="common">Northern red oak</name>
    <name type="synonym">Quercus borealis</name>
    <dbReference type="NCBI Taxonomy" id="3512"/>
    <lineage>
        <taxon>Eukaryota</taxon>
        <taxon>Viridiplantae</taxon>
        <taxon>Streptophyta</taxon>
        <taxon>Embryophyta</taxon>
        <taxon>Tracheophyta</taxon>
        <taxon>Spermatophyta</taxon>
        <taxon>Magnoliopsida</taxon>
        <taxon>eudicotyledons</taxon>
        <taxon>Gunneridae</taxon>
        <taxon>Pentapetalae</taxon>
        <taxon>rosids</taxon>
        <taxon>fabids</taxon>
        <taxon>Fagales</taxon>
        <taxon>Fagaceae</taxon>
        <taxon>Quercus</taxon>
    </lineage>
</organism>
<dbReference type="Gene3D" id="3.30.590.10">
    <property type="entry name" value="Glutamine synthetase/guanido kinase, catalytic domain"/>
    <property type="match status" value="1"/>
</dbReference>
<dbReference type="PANTHER" id="PTHR43383:SF2">
    <property type="entry name" value="AMIDOHYDROLASE 2 FAMILY PROTEIN"/>
    <property type="match status" value="1"/>
</dbReference>
<dbReference type="AlphaFoldDB" id="A0AAN7IMQ9"/>
<feature type="domain" description="GS catalytic" evidence="2">
    <location>
        <begin position="482"/>
        <end position="563"/>
    </location>
</feature>